<keyword evidence="1" id="KW-0812">Transmembrane</keyword>
<keyword evidence="3" id="KW-1185">Reference proteome</keyword>
<protein>
    <submittedName>
        <fullName evidence="2">Uncharacterized protein</fullName>
    </submittedName>
</protein>
<keyword evidence="1" id="KW-0472">Membrane</keyword>
<dbReference type="OrthoDB" id="1525231at2"/>
<evidence type="ECO:0000313" key="2">
    <source>
        <dbReference type="EMBL" id="RNL54240.1"/>
    </source>
</evidence>
<sequence length="119" mass="13276">MVFLVILIVCFLLQMIAPWWIIIVIAFATCGIIGKTGKIAFWQSFFAIFLLWIGYALFKSLPNDNVLASRVAIMTGVKIWWVLLLVTGILGGLVAGISGYCGYQFRKAMLIKKTDEKLA</sequence>
<accession>A0A3N0BXN4</accession>
<comment type="caution">
    <text evidence="2">The sequence shown here is derived from an EMBL/GenBank/DDBJ whole genome shotgun (WGS) entry which is preliminary data.</text>
</comment>
<dbReference type="Proteomes" id="UP000274046">
    <property type="component" value="Unassembled WGS sequence"/>
</dbReference>
<feature type="transmembrane region" description="Helical" evidence="1">
    <location>
        <begin position="39"/>
        <end position="58"/>
    </location>
</feature>
<organism evidence="2 3">
    <name type="scientific">Pedobacter jejuensis</name>
    <dbReference type="NCBI Taxonomy" id="1268550"/>
    <lineage>
        <taxon>Bacteria</taxon>
        <taxon>Pseudomonadati</taxon>
        <taxon>Bacteroidota</taxon>
        <taxon>Sphingobacteriia</taxon>
        <taxon>Sphingobacteriales</taxon>
        <taxon>Sphingobacteriaceae</taxon>
        <taxon>Pedobacter</taxon>
    </lineage>
</organism>
<dbReference type="AlphaFoldDB" id="A0A3N0BXN4"/>
<reference evidence="2 3" key="1">
    <citation type="submission" date="2018-10" db="EMBL/GenBank/DDBJ databases">
        <title>Genome sequencing of Pedobacter jejuensis TNB23.</title>
        <authorList>
            <person name="Cho Y.-J."/>
            <person name="Cho A."/>
            <person name="Kim O.-S."/>
        </authorList>
    </citation>
    <scope>NUCLEOTIDE SEQUENCE [LARGE SCALE GENOMIC DNA]</scope>
    <source>
        <strain evidence="2 3">TNB23</strain>
    </source>
</reference>
<name>A0A3N0BXN4_9SPHI</name>
<keyword evidence="1" id="KW-1133">Transmembrane helix</keyword>
<proteinExistence type="predicted"/>
<dbReference type="EMBL" id="RBEE01000012">
    <property type="protein sequence ID" value="RNL54240.1"/>
    <property type="molecule type" value="Genomic_DNA"/>
</dbReference>
<feature type="transmembrane region" description="Helical" evidence="1">
    <location>
        <begin position="6"/>
        <end position="27"/>
    </location>
</feature>
<evidence type="ECO:0000256" key="1">
    <source>
        <dbReference type="SAM" id="Phobius"/>
    </source>
</evidence>
<dbReference type="RefSeq" id="WP_123205557.1">
    <property type="nucleotide sequence ID" value="NZ_RBEE01000012.1"/>
</dbReference>
<gene>
    <name evidence="2" type="ORF">D7004_09115</name>
</gene>
<feature type="transmembrane region" description="Helical" evidence="1">
    <location>
        <begin position="78"/>
        <end position="103"/>
    </location>
</feature>
<evidence type="ECO:0000313" key="3">
    <source>
        <dbReference type="Proteomes" id="UP000274046"/>
    </source>
</evidence>